<proteinExistence type="predicted"/>
<reference evidence="2" key="1">
    <citation type="journal article" date="2022" name="Mol. Ecol. Resour.">
        <title>The genomes of chicory, endive, great burdock and yacon provide insights into Asteraceae palaeo-polyploidization history and plant inulin production.</title>
        <authorList>
            <person name="Fan W."/>
            <person name="Wang S."/>
            <person name="Wang H."/>
            <person name="Wang A."/>
            <person name="Jiang F."/>
            <person name="Liu H."/>
            <person name="Zhao H."/>
            <person name="Xu D."/>
            <person name="Zhang Y."/>
        </authorList>
    </citation>
    <scope>NUCLEOTIDE SEQUENCE [LARGE SCALE GENOMIC DNA]</scope>
    <source>
        <strain evidence="2">cv. Yunnan</strain>
    </source>
</reference>
<reference evidence="1 2" key="2">
    <citation type="journal article" date="2022" name="Mol. Ecol. Resour.">
        <title>The genomes of chicory, endive, great burdock and yacon provide insights into Asteraceae paleo-polyploidization history and plant inulin production.</title>
        <authorList>
            <person name="Fan W."/>
            <person name="Wang S."/>
            <person name="Wang H."/>
            <person name="Wang A."/>
            <person name="Jiang F."/>
            <person name="Liu H."/>
            <person name="Zhao H."/>
            <person name="Xu D."/>
            <person name="Zhang Y."/>
        </authorList>
    </citation>
    <scope>NUCLEOTIDE SEQUENCE [LARGE SCALE GENOMIC DNA]</scope>
    <source>
        <strain evidence="2">cv. Yunnan</strain>
        <tissue evidence="1">Leaves</tissue>
    </source>
</reference>
<gene>
    <name evidence="1" type="ORF">L1987_63747</name>
</gene>
<dbReference type="Proteomes" id="UP001056120">
    <property type="component" value="Linkage Group LG21"/>
</dbReference>
<evidence type="ECO:0000313" key="1">
    <source>
        <dbReference type="EMBL" id="KAI3732541.1"/>
    </source>
</evidence>
<evidence type="ECO:0000313" key="2">
    <source>
        <dbReference type="Proteomes" id="UP001056120"/>
    </source>
</evidence>
<keyword evidence="2" id="KW-1185">Reference proteome</keyword>
<protein>
    <submittedName>
        <fullName evidence="1">Uncharacterized protein</fullName>
    </submittedName>
</protein>
<comment type="caution">
    <text evidence="1">The sequence shown here is derived from an EMBL/GenBank/DDBJ whole genome shotgun (WGS) entry which is preliminary data.</text>
</comment>
<name>A0ACB9CE04_9ASTR</name>
<sequence>MEVECGGDGGGNSLERKMFGVLRPCKVMVKAAGISFPAKLFSLLLLFFSLLVMECDKPIQINIPLFQSH</sequence>
<accession>A0ACB9CE04</accession>
<dbReference type="EMBL" id="CM042038">
    <property type="protein sequence ID" value="KAI3732541.1"/>
    <property type="molecule type" value="Genomic_DNA"/>
</dbReference>
<organism evidence="1 2">
    <name type="scientific">Smallanthus sonchifolius</name>
    <dbReference type="NCBI Taxonomy" id="185202"/>
    <lineage>
        <taxon>Eukaryota</taxon>
        <taxon>Viridiplantae</taxon>
        <taxon>Streptophyta</taxon>
        <taxon>Embryophyta</taxon>
        <taxon>Tracheophyta</taxon>
        <taxon>Spermatophyta</taxon>
        <taxon>Magnoliopsida</taxon>
        <taxon>eudicotyledons</taxon>
        <taxon>Gunneridae</taxon>
        <taxon>Pentapetalae</taxon>
        <taxon>asterids</taxon>
        <taxon>campanulids</taxon>
        <taxon>Asterales</taxon>
        <taxon>Asteraceae</taxon>
        <taxon>Asteroideae</taxon>
        <taxon>Heliantheae alliance</taxon>
        <taxon>Millerieae</taxon>
        <taxon>Smallanthus</taxon>
    </lineage>
</organism>